<evidence type="ECO:0000256" key="1">
    <source>
        <dbReference type="SAM" id="Coils"/>
    </source>
</evidence>
<reference evidence="3" key="1">
    <citation type="submission" date="2025-08" db="UniProtKB">
        <authorList>
            <consortium name="RefSeq"/>
        </authorList>
    </citation>
    <scope>IDENTIFICATION</scope>
    <source>
        <tissue evidence="3">Fruit stalk</tissue>
    </source>
</reference>
<proteinExistence type="predicted"/>
<evidence type="ECO:0000313" key="2">
    <source>
        <dbReference type="Proteomes" id="UP000515121"/>
    </source>
</evidence>
<organism evidence="2 3">
    <name type="scientific">Durio zibethinus</name>
    <name type="common">Durian</name>
    <dbReference type="NCBI Taxonomy" id="66656"/>
    <lineage>
        <taxon>Eukaryota</taxon>
        <taxon>Viridiplantae</taxon>
        <taxon>Streptophyta</taxon>
        <taxon>Embryophyta</taxon>
        <taxon>Tracheophyta</taxon>
        <taxon>Spermatophyta</taxon>
        <taxon>Magnoliopsida</taxon>
        <taxon>eudicotyledons</taxon>
        <taxon>Gunneridae</taxon>
        <taxon>Pentapetalae</taxon>
        <taxon>rosids</taxon>
        <taxon>malvids</taxon>
        <taxon>Malvales</taxon>
        <taxon>Malvaceae</taxon>
        <taxon>Helicteroideae</taxon>
        <taxon>Durio</taxon>
    </lineage>
</organism>
<keyword evidence="2" id="KW-1185">Reference proteome</keyword>
<dbReference type="GeneID" id="111317191"/>
<dbReference type="InterPro" id="IPR029058">
    <property type="entry name" value="AB_hydrolase_fold"/>
</dbReference>
<protein>
    <submittedName>
        <fullName evidence="3">Transmembrane protein 53-like</fullName>
    </submittedName>
</protein>
<gene>
    <name evidence="3" type="primary">LOC111317191</name>
</gene>
<dbReference type="OrthoDB" id="77878at2759"/>
<dbReference type="PANTHER" id="PTHR12265">
    <property type="entry name" value="TRANSMEMBRANE PROTEIN 53"/>
    <property type="match status" value="1"/>
</dbReference>
<feature type="coiled-coil region" evidence="1">
    <location>
        <begin position="169"/>
        <end position="196"/>
    </location>
</feature>
<evidence type="ECO:0000313" key="3">
    <source>
        <dbReference type="RefSeq" id="XP_022775326.1"/>
    </source>
</evidence>
<name>A0A6P6BDY7_DURZI</name>
<sequence>MWNKPLYEPSPFLDPQIKFSAMKAAPSNALSFSSNIEKLTATQPFPTKFTGTHFLKLPQSFPKYSFLRASANPFSSAFLSISSSFNAFLESNVDDTGLAWNKGPEIVIDGSGKAKALGRKEKVITVVLLGWLGATTKHLKRYVEWYNSRGIHAVTFIVEMKGLRCFDPVARLDKRIAELENKLARWVLEKEEDGRERCLIFHTFSNTGWLVYGSLLDRFQRRGGLKEKIGGVIIDSGSADLSNPKVWAAGFAAAILKKCNSSTNGLEIEVTDSKLHKEEPEMAEALLLSTLEKFFTFLLNMPDVNRHLRTIIKAALENPPPWPQLYLYSTADQVIPYKSVERCVEEMSKKGIKVFSFNFGTSHHVDHYRNYPNIYSSELHNFLKECFANFKQT</sequence>
<dbReference type="KEGG" id="dzi:111317191"/>
<dbReference type="Pfam" id="PF05705">
    <property type="entry name" value="DUF829"/>
    <property type="match status" value="1"/>
</dbReference>
<dbReference type="AlphaFoldDB" id="A0A6P6BDY7"/>
<accession>A0A6P6BDY7</accession>
<dbReference type="PANTHER" id="PTHR12265:SF11">
    <property type="entry name" value="ALPHA_BETA-HYDROLASES SUPERFAMILY PROTEIN"/>
    <property type="match status" value="1"/>
</dbReference>
<keyword evidence="1" id="KW-0175">Coiled coil</keyword>
<dbReference type="Proteomes" id="UP000515121">
    <property type="component" value="Unplaced"/>
</dbReference>
<dbReference type="RefSeq" id="XP_022775326.1">
    <property type="nucleotide sequence ID" value="XM_022919591.1"/>
</dbReference>
<dbReference type="SUPFAM" id="SSF53474">
    <property type="entry name" value="alpha/beta-Hydrolases"/>
    <property type="match status" value="1"/>
</dbReference>
<dbReference type="InterPro" id="IPR008547">
    <property type="entry name" value="DUF829_TMEM53"/>
</dbReference>